<dbReference type="InterPro" id="IPR050276">
    <property type="entry name" value="MshD_Acetyltransferase"/>
</dbReference>
<keyword evidence="2" id="KW-0687">Ribonucleoprotein</keyword>
<evidence type="ECO:0000313" key="2">
    <source>
        <dbReference type="EMBL" id="PRY90900.1"/>
    </source>
</evidence>
<gene>
    <name evidence="2" type="ORF">CLW00_101575</name>
</gene>
<dbReference type="InterPro" id="IPR016181">
    <property type="entry name" value="Acyl_CoA_acyltransferase"/>
</dbReference>
<dbReference type="GO" id="GO:0016747">
    <property type="term" value="F:acyltransferase activity, transferring groups other than amino-acyl groups"/>
    <property type="evidence" value="ECO:0007669"/>
    <property type="project" value="InterPro"/>
</dbReference>
<dbReference type="Gene3D" id="3.40.630.30">
    <property type="match status" value="1"/>
</dbReference>
<dbReference type="Pfam" id="PF00583">
    <property type="entry name" value="Acetyltransf_1"/>
    <property type="match status" value="1"/>
</dbReference>
<dbReference type="CDD" id="cd04301">
    <property type="entry name" value="NAT_SF"/>
    <property type="match status" value="1"/>
</dbReference>
<dbReference type="PANTHER" id="PTHR43617:SF2">
    <property type="entry name" value="UPF0039 PROTEIN SLL0451"/>
    <property type="match status" value="1"/>
</dbReference>
<dbReference type="PROSITE" id="PS51186">
    <property type="entry name" value="GNAT"/>
    <property type="match status" value="1"/>
</dbReference>
<dbReference type="InterPro" id="IPR000182">
    <property type="entry name" value="GNAT_dom"/>
</dbReference>
<dbReference type="AlphaFoldDB" id="A0A2T0WW35"/>
<reference evidence="2 3" key="1">
    <citation type="submission" date="2018-03" db="EMBL/GenBank/DDBJ databases">
        <title>Genomic Encyclopedia of Archaeal and Bacterial Type Strains, Phase II (KMG-II): from individual species to whole genera.</title>
        <authorList>
            <person name="Goeker M."/>
        </authorList>
    </citation>
    <scope>NUCLEOTIDE SEQUENCE [LARGE SCALE GENOMIC DNA]</scope>
    <source>
        <strain evidence="2 3">DSM 27929</strain>
    </source>
</reference>
<accession>A0A2T0WW35</accession>
<protein>
    <submittedName>
        <fullName evidence="2">Ribosomal protein S18 acetylase RimI-like enzyme</fullName>
    </submittedName>
</protein>
<evidence type="ECO:0000259" key="1">
    <source>
        <dbReference type="PROSITE" id="PS51186"/>
    </source>
</evidence>
<proteinExistence type="predicted"/>
<comment type="caution">
    <text evidence="2">The sequence shown here is derived from an EMBL/GenBank/DDBJ whole genome shotgun (WGS) entry which is preliminary data.</text>
</comment>
<name>A0A2T0WW35_9BACT</name>
<evidence type="ECO:0000313" key="3">
    <source>
        <dbReference type="Proteomes" id="UP000238157"/>
    </source>
</evidence>
<keyword evidence="3" id="KW-1185">Reference proteome</keyword>
<dbReference type="Proteomes" id="UP000238157">
    <property type="component" value="Unassembled WGS sequence"/>
</dbReference>
<dbReference type="GO" id="GO:0005840">
    <property type="term" value="C:ribosome"/>
    <property type="evidence" value="ECO:0007669"/>
    <property type="project" value="UniProtKB-KW"/>
</dbReference>
<dbReference type="SUPFAM" id="SSF55729">
    <property type="entry name" value="Acyl-CoA N-acyltransferases (Nat)"/>
    <property type="match status" value="1"/>
</dbReference>
<sequence length="167" mass="19491">MAIMKIRKISTEELPLVRDVALDVWPKTFSDVLTPTQVDFMLDWMYSLESLKNQVEEKNHVFLLGEENHKPIGYCSYQLDTKEVKTKIHKIYLLQETQGKGYGKMLIEEVRSIAKQNGQSHIYLNVNRHNHKAISFYLKIGFYEAYREVIDIGNGFVMDDIVMEMAI</sequence>
<keyword evidence="2" id="KW-0689">Ribosomal protein</keyword>
<feature type="domain" description="N-acetyltransferase" evidence="1">
    <location>
        <begin position="4"/>
        <end position="167"/>
    </location>
</feature>
<dbReference type="PANTHER" id="PTHR43617">
    <property type="entry name" value="L-AMINO ACID N-ACETYLTRANSFERASE"/>
    <property type="match status" value="1"/>
</dbReference>
<organism evidence="2 3">
    <name type="scientific">Mongoliibacter ruber</name>
    <dbReference type="NCBI Taxonomy" id="1750599"/>
    <lineage>
        <taxon>Bacteria</taxon>
        <taxon>Pseudomonadati</taxon>
        <taxon>Bacteroidota</taxon>
        <taxon>Cytophagia</taxon>
        <taxon>Cytophagales</taxon>
        <taxon>Cyclobacteriaceae</taxon>
        <taxon>Mongoliibacter</taxon>
    </lineage>
</organism>
<dbReference type="EMBL" id="PVTR01000001">
    <property type="protein sequence ID" value="PRY90900.1"/>
    <property type="molecule type" value="Genomic_DNA"/>
</dbReference>